<gene>
    <name evidence="3" type="ORF">B0J13DRAFT_50055</name>
</gene>
<evidence type="ECO:0000313" key="4">
    <source>
        <dbReference type="Proteomes" id="UP000717696"/>
    </source>
</evidence>
<feature type="transmembrane region" description="Helical" evidence="2">
    <location>
        <begin position="315"/>
        <end position="334"/>
    </location>
</feature>
<keyword evidence="2" id="KW-0472">Membrane</keyword>
<dbReference type="Proteomes" id="UP000717696">
    <property type="component" value="Unassembled WGS sequence"/>
</dbReference>
<feature type="region of interest" description="Disordered" evidence="1">
    <location>
        <begin position="520"/>
        <end position="576"/>
    </location>
</feature>
<feature type="region of interest" description="Disordered" evidence="1">
    <location>
        <begin position="466"/>
        <end position="500"/>
    </location>
</feature>
<keyword evidence="2" id="KW-1133">Transmembrane helix</keyword>
<accession>A0A9P9ERP4</accession>
<feature type="transmembrane region" description="Helical" evidence="2">
    <location>
        <begin position="99"/>
        <end position="117"/>
    </location>
</feature>
<feature type="compositionally biased region" description="Basic and acidic residues" evidence="1">
    <location>
        <begin position="469"/>
        <end position="483"/>
    </location>
</feature>
<feature type="transmembrane region" description="Helical" evidence="2">
    <location>
        <begin position="346"/>
        <end position="368"/>
    </location>
</feature>
<organism evidence="3 4">
    <name type="scientific">Dactylonectria estremocensis</name>
    <dbReference type="NCBI Taxonomy" id="1079267"/>
    <lineage>
        <taxon>Eukaryota</taxon>
        <taxon>Fungi</taxon>
        <taxon>Dikarya</taxon>
        <taxon>Ascomycota</taxon>
        <taxon>Pezizomycotina</taxon>
        <taxon>Sordariomycetes</taxon>
        <taxon>Hypocreomycetidae</taxon>
        <taxon>Hypocreales</taxon>
        <taxon>Nectriaceae</taxon>
        <taxon>Dactylonectria</taxon>
    </lineage>
</organism>
<evidence type="ECO:0000256" key="1">
    <source>
        <dbReference type="SAM" id="MobiDB-lite"/>
    </source>
</evidence>
<dbReference type="AlphaFoldDB" id="A0A9P9ERP4"/>
<feature type="compositionally biased region" description="Low complexity" evidence="1">
    <location>
        <begin position="542"/>
        <end position="566"/>
    </location>
</feature>
<name>A0A9P9ERP4_9HYPO</name>
<keyword evidence="4" id="KW-1185">Reference proteome</keyword>
<keyword evidence="2" id="KW-0812">Transmembrane</keyword>
<proteinExistence type="predicted"/>
<sequence length="576" mass="66108">MASFSDNLAAVTARGLVQAWPEGANKSDTLVADHHLNLTALKHWNYTYYTNETISNGSKCYLAFAPYQPVYLFGNGTFINKTTCYTAVNSIGSRGRTGICFATAYGFCLVLLLVALAKHGKKHLAPEKRFYPISRRWQWYWGLFVCACACIGLFMNIDIDRYYLQELPITVTVFFWYLLCMATLALTWESVRHWGSWLERQFIDPNPFVFEQHDRRAMVELWLPMWFYFWVWMNFFLVVPRSWTFTQKQHYPQQALDIAMPAATSGRFKAGAFCLIIAWLTILFSLRHSIKNYRDRHRGIVNRALGLTKAVPLRFYFTIPITAALIAYQAFIAWKWEYSLIRVGTPIYIIFAWGYTPSLLILLIQILYGFTSPNEDQELIRQRHERNDRIDQELGIVKKPGWWHRIKGEHLMSLRDKIASNVMEVGGGRATGRRVEAAAERHAREEALAAAGGEEIEMYPVMRANTDNPRADRAGVSAIHRDQQSLASRYGGKSEQRRHERMMQTATGLLFPNDLEAERARHHAEISRDGTSPPPYNEGLRSRNNSRPGTSRRSSSAGTTSRSTAPPYQVRSMLDI</sequence>
<feature type="transmembrane region" description="Helical" evidence="2">
    <location>
        <begin position="137"/>
        <end position="155"/>
    </location>
</feature>
<reference evidence="3" key="1">
    <citation type="journal article" date="2021" name="Nat. Commun.">
        <title>Genetic determinants of endophytism in the Arabidopsis root mycobiome.</title>
        <authorList>
            <person name="Mesny F."/>
            <person name="Miyauchi S."/>
            <person name="Thiergart T."/>
            <person name="Pickel B."/>
            <person name="Atanasova L."/>
            <person name="Karlsson M."/>
            <person name="Huettel B."/>
            <person name="Barry K.W."/>
            <person name="Haridas S."/>
            <person name="Chen C."/>
            <person name="Bauer D."/>
            <person name="Andreopoulos W."/>
            <person name="Pangilinan J."/>
            <person name="LaButti K."/>
            <person name="Riley R."/>
            <person name="Lipzen A."/>
            <person name="Clum A."/>
            <person name="Drula E."/>
            <person name="Henrissat B."/>
            <person name="Kohler A."/>
            <person name="Grigoriev I.V."/>
            <person name="Martin F.M."/>
            <person name="Hacquard S."/>
        </authorList>
    </citation>
    <scope>NUCLEOTIDE SEQUENCE</scope>
    <source>
        <strain evidence="3">MPI-CAGE-AT-0021</strain>
    </source>
</reference>
<evidence type="ECO:0000256" key="2">
    <source>
        <dbReference type="SAM" id="Phobius"/>
    </source>
</evidence>
<feature type="transmembrane region" description="Helical" evidence="2">
    <location>
        <begin position="221"/>
        <end position="239"/>
    </location>
</feature>
<feature type="transmembrane region" description="Helical" evidence="2">
    <location>
        <begin position="167"/>
        <end position="188"/>
    </location>
</feature>
<evidence type="ECO:0000313" key="3">
    <source>
        <dbReference type="EMBL" id="KAH7142610.1"/>
    </source>
</evidence>
<protein>
    <submittedName>
        <fullName evidence="3">Uncharacterized protein</fullName>
    </submittedName>
</protein>
<comment type="caution">
    <text evidence="3">The sequence shown here is derived from an EMBL/GenBank/DDBJ whole genome shotgun (WGS) entry which is preliminary data.</text>
</comment>
<feature type="transmembrane region" description="Helical" evidence="2">
    <location>
        <begin position="270"/>
        <end position="290"/>
    </location>
</feature>
<dbReference type="OrthoDB" id="5308502at2759"/>
<dbReference type="Pfam" id="PF10361">
    <property type="entry name" value="DUF2434"/>
    <property type="match status" value="1"/>
</dbReference>
<dbReference type="EMBL" id="JAGMUU010000011">
    <property type="protein sequence ID" value="KAH7142610.1"/>
    <property type="molecule type" value="Genomic_DNA"/>
</dbReference>
<dbReference type="InterPro" id="IPR018830">
    <property type="entry name" value="DUF2434"/>
</dbReference>